<dbReference type="Gene3D" id="1.25.40.20">
    <property type="entry name" value="Ankyrin repeat-containing domain"/>
    <property type="match status" value="1"/>
</dbReference>
<sequence>MDPLSVTAGVVGILDTVSKLGGAIYRFRQDYKCADEDLNVAREHALLLRDEIQALETQRLAPRPQPTRRKSGSDDGTAPPIMDDVALEKAMATARHLLSDIETAFPLRVDPHTWRSKARWAMKDKKLLEQLYERLQTVETTLQGIVSMEQLRLSRVIYGMLIQQQTTMDKIEMGELLGQQVFQMAVISQGDDKSTPTVLQARLDEIEEWPSKGAWEKPPDPWKNAETITRPSKYLPSTTRFNRWGFSAHLVALPGPNNTIYRAAVHVSLLGKMYSVQLRLSTLGFPFALTRKVHVRNVVPNDSAMALACRAGNFDKARTLLTSNLAHGSDVTAAGWPMLDFAIESGSSRLVRLLLDHGADPDLAYGEHSMTALQSSFLRNKLDIARILVSCGADLEHVDSDGYSVLSYLWIVDSQQRESTSFMQLLLSHSFSEVNACDERGWTAFHRAAAIGTREDVQNFLRLGASLDLRAEWYGWTALFFAASHDNVDTFQAIVEHSRDGIFGILDGDGWTLLHCAIYFGAPRVMRIVLRNGIDVNQKTLPSPLTEDPELSYRELTASDIALYIGPDRYGMFMDALADTGRDGDLDDEEVFWDASDGDDGDGDGQGGPVYGAEDVQHRWTTLHWASYNGSPKIKRLLLLKGVDPKNLEAIKLEDNLTLLPVSPFEGRY</sequence>
<accession>A0AA40FBU4</accession>
<proteinExistence type="predicted"/>
<feature type="repeat" description="ANK" evidence="3">
    <location>
        <begin position="334"/>
        <end position="366"/>
    </location>
</feature>
<dbReference type="SUPFAM" id="SSF48403">
    <property type="entry name" value="Ankyrin repeat"/>
    <property type="match status" value="1"/>
</dbReference>
<organism evidence="5 6">
    <name type="scientific">Schizothecium vesticola</name>
    <dbReference type="NCBI Taxonomy" id="314040"/>
    <lineage>
        <taxon>Eukaryota</taxon>
        <taxon>Fungi</taxon>
        <taxon>Dikarya</taxon>
        <taxon>Ascomycota</taxon>
        <taxon>Pezizomycotina</taxon>
        <taxon>Sordariomycetes</taxon>
        <taxon>Sordariomycetidae</taxon>
        <taxon>Sordariales</taxon>
        <taxon>Schizotheciaceae</taxon>
        <taxon>Schizothecium</taxon>
    </lineage>
</organism>
<dbReference type="PANTHER" id="PTHR24198">
    <property type="entry name" value="ANKYRIN REPEAT AND PROTEIN KINASE DOMAIN-CONTAINING PROTEIN"/>
    <property type="match status" value="1"/>
</dbReference>
<dbReference type="PANTHER" id="PTHR24198:SF165">
    <property type="entry name" value="ANKYRIN REPEAT-CONTAINING PROTEIN-RELATED"/>
    <property type="match status" value="1"/>
</dbReference>
<evidence type="ECO:0000313" key="6">
    <source>
        <dbReference type="Proteomes" id="UP001172155"/>
    </source>
</evidence>
<name>A0AA40FBU4_9PEZI</name>
<dbReference type="PROSITE" id="PS50088">
    <property type="entry name" value="ANK_REPEAT"/>
    <property type="match status" value="4"/>
</dbReference>
<dbReference type="Pfam" id="PF12796">
    <property type="entry name" value="Ank_2"/>
    <property type="match status" value="2"/>
</dbReference>
<gene>
    <name evidence="5" type="ORF">B0T18DRAFT_47099</name>
</gene>
<dbReference type="SMART" id="SM00248">
    <property type="entry name" value="ANK"/>
    <property type="match status" value="8"/>
</dbReference>
<feature type="repeat" description="ANK" evidence="3">
    <location>
        <begin position="509"/>
        <end position="541"/>
    </location>
</feature>
<keyword evidence="6" id="KW-1185">Reference proteome</keyword>
<dbReference type="Proteomes" id="UP001172155">
    <property type="component" value="Unassembled WGS sequence"/>
</dbReference>
<protein>
    <submittedName>
        <fullName evidence="5">Ankyrin repeat-containing domain protein</fullName>
    </submittedName>
</protein>
<keyword evidence="2 3" id="KW-0040">ANK repeat</keyword>
<feature type="repeat" description="ANK" evidence="3">
    <location>
        <begin position="440"/>
        <end position="472"/>
    </location>
</feature>
<dbReference type="PROSITE" id="PS50297">
    <property type="entry name" value="ANK_REP_REGION"/>
    <property type="match status" value="2"/>
</dbReference>
<feature type="repeat" description="ANK" evidence="3">
    <location>
        <begin position="368"/>
        <end position="400"/>
    </location>
</feature>
<evidence type="ECO:0000256" key="3">
    <source>
        <dbReference type="PROSITE-ProRule" id="PRU00023"/>
    </source>
</evidence>
<keyword evidence="1" id="KW-0677">Repeat</keyword>
<comment type="caution">
    <text evidence="5">The sequence shown here is derived from an EMBL/GenBank/DDBJ whole genome shotgun (WGS) entry which is preliminary data.</text>
</comment>
<evidence type="ECO:0000313" key="5">
    <source>
        <dbReference type="EMBL" id="KAK0754841.1"/>
    </source>
</evidence>
<evidence type="ECO:0000256" key="2">
    <source>
        <dbReference type="ARBA" id="ARBA00023043"/>
    </source>
</evidence>
<feature type="region of interest" description="Disordered" evidence="4">
    <location>
        <begin position="57"/>
        <end position="80"/>
    </location>
</feature>
<reference evidence="5" key="1">
    <citation type="submission" date="2023-06" db="EMBL/GenBank/DDBJ databases">
        <title>Genome-scale phylogeny and comparative genomics of the fungal order Sordariales.</title>
        <authorList>
            <consortium name="Lawrence Berkeley National Laboratory"/>
            <person name="Hensen N."/>
            <person name="Bonometti L."/>
            <person name="Westerberg I."/>
            <person name="Brannstrom I.O."/>
            <person name="Guillou S."/>
            <person name="Cros-Aarteil S."/>
            <person name="Calhoun S."/>
            <person name="Haridas S."/>
            <person name="Kuo A."/>
            <person name="Mondo S."/>
            <person name="Pangilinan J."/>
            <person name="Riley R."/>
            <person name="LaButti K."/>
            <person name="Andreopoulos B."/>
            <person name="Lipzen A."/>
            <person name="Chen C."/>
            <person name="Yanf M."/>
            <person name="Daum C."/>
            <person name="Ng V."/>
            <person name="Clum A."/>
            <person name="Steindorff A."/>
            <person name="Ohm R."/>
            <person name="Martin F."/>
            <person name="Silar P."/>
            <person name="Natvig D."/>
            <person name="Lalanne C."/>
            <person name="Gautier V."/>
            <person name="Ament-velasquez S.L."/>
            <person name="Kruys A."/>
            <person name="Hutchinson M.I."/>
            <person name="Powell A.J."/>
            <person name="Barry K."/>
            <person name="Miller A.N."/>
            <person name="Grigoriev I.V."/>
            <person name="Debuchy R."/>
            <person name="Gladieux P."/>
            <person name="Thoren M.H."/>
            <person name="Johannesson H."/>
        </authorList>
    </citation>
    <scope>NUCLEOTIDE SEQUENCE</scope>
    <source>
        <strain evidence="5">SMH3187-1</strain>
    </source>
</reference>
<dbReference type="EMBL" id="JAUKUD010000001">
    <property type="protein sequence ID" value="KAK0754841.1"/>
    <property type="molecule type" value="Genomic_DNA"/>
</dbReference>
<dbReference type="AlphaFoldDB" id="A0AA40FBU4"/>
<dbReference type="InterPro" id="IPR036770">
    <property type="entry name" value="Ankyrin_rpt-contain_sf"/>
</dbReference>
<evidence type="ECO:0000256" key="4">
    <source>
        <dbReference type="SAM" id="MobiDB-lite"/>
    </source>
</evidence>
<evidence type="ECO:0000256" key="1">
    <source>
        <dbReference type="ARBA" id="ARBA00022737"/>
    </source>
</evidence>
<dbReference type="InterPro" id="IPR002110">
    <property type="entry name" value="Ankyrin_rpt"/>
</dbReference>